<sequence>MSDKFGELKRAYKLVFALPRSEALAATILALTLLCFLAASAVDATRSFIGAAASAALTVLVGRVVDGAIITWRRAGGFYAVFLLSSLFFLLLSGSAYPGALLAALLGFLFLSATSGPLKAALPLFSFLAALSVLAGRVAAIFSVIALGYVLVVLGGLALIDYRVKKTTGVSGIALLRGFLRYILSGEKRSLEEALAGLSSERVLNLHLFDFENSEGDLIGRIIVSEIHPGPFRDLGSSGLPREVIAAHGSLPVLHLKAPSSHAENLAFSDEVSRLVRELMQTGRTEAHYNYARIGVAARGRFRVVVLSFDHVSLAFIDPLVPMEDLPHYLSRLLSLQGVVAVDTHSMISKDYSVLEKPTTNLQEYYEVFSALAEALEKPRGEGSLRAAFKRVDYSDGISVAPGGVSCAVLSVGSLRVGIVSIDSNNVQADFKPVLLKSLERHVSVPIVASTDTHLLTGRRTGVEYYPAGSTSPDRLLSTCLECIEEAAEKLEEAKVGYTVFPFKSLYTSGDLLEEISRVSRGNVLIGIGLITLAVAASALALL</sequence>
<feature type="transmembrane region" description="Helical" evidence="1">
    <location>
        <begin position="21"/>
        <end position="42"/>
    </location>
</feature>
<dbReference type="Pfam" id="PF09843">
    <property type="entry name" value="DUF2070"/>
    <property type="match status" value="1"/>
</dbReference>
<accession>A0A7C4D330</accession>
<gene>
    <name evidence="3" type="ORF">ENU21_05070</name>
</gene>
<keyword evidence="1" id="KW-0472">Membrane</keyword>
<feature type="domain" description="DUF2070" evidence="2">
    <location>
        <begin position="9"/>
        <end position="504"/>
    </location>
</feature>
<protein>
    <submittedName>
        <fullName evidence="3">DUF2070 family protein</fullName>
    </submittedName>
</protein>
<name>A0A7C4D330_THEPE</name>
<feature type="transmembrane region" description="Helical" evidence="1">
    <location>
        <begin position="138"/>
        <end position="160"/>
    </location>
</feature>
<evidence type="ECO:0000313" key="3">
    <source>
        <dbReference type="EMBL" id="HGM47102.1"/>
    </source>
</evidence>
<dbReference type="EMBL" id="DTBQ01000141">
    <property type="protein sequence ID" value="HGM47102.1"/>
    <property type="molecule type" value="Genomic_DNA"/>
</dbReference>
<evidence type="ECO:0000256" key="1">
    <source>
        <dbReference type="SAM" id="Phobius"/>
    </source>
</evidence>
<feature type="transmembrane region" description="Helical" evidence="1">
    <location>
        <begin position="77"/>
        <end position="97"/>
    </location>
</feature>
<organism evidence="3">
    <name type="scientific">Thermofilum pendens</name>
    <dbReference type="NCBI Taxonomy" id="2269"/>
    <lineage>
        <taxon>Archaea</taxon>
        <taxon>Thermoproteota</taxon>
        <taxon>Thermoprotei</taxon>
        <taxon>Thermofilales</taxon>
        <taxon>Thermofilaceae</taxon>
        <taxon>Thermofilum</taxon>
    </lineage>
</organism>
<reference evidence="3" key="1">
    <citation type="journal article" date="2020" name="mSystems">
        <title>Genome- and Community-Level Interaction Insights into Carbon Utilization and Element Cycling Functions of Hydrothermarchaeota in Hydrothermal Sediment.</title>
        <authorList>
            <person name="Zhou Z."/>
            <person name="Liu Y."/>
            <person name="Xu W."/>
            <person name="Pan J."/>
            <person name="Luo Z.H."/>
            <person name="Li M."/>
        </authorList>
    </citation>
    <scope>NUCLEOTIDE SEQUENCE</scope>
    <source>
        <strain evidence="3">SpSt-649</strain>
    </source>
</reference>
<feature type="transmembrane region" description="Helical" evidence="1">
    <location>
        <begin position="524"/>
        <end position="542"/>
    </location>
</feature>
<feature type="transmembrane region" description="Helical" evidence="1">
    <location>
        <begin position="103"/>
        <end position="131"/>
    </location>
</feature>
<feature type="transmembrane region" description="Helical" evidence="1">
    <location>
        <begin position="48"/>
        <end position="65"/>
    </location>
</feature>
<comment type="caution">
    <text evidence="3">The sequence shown here is derived from an EMBL/GenBank/DDBJ whole genome shotgun (WGS) entry which is preliminary data.</text>
</comment>
<keyword evidence="1" id="KW-1133">Transmembrane helix</keyword>
<proteinExistence type="predicted"/>
<dbReference type="InterPro" id="IPR019204">
    <property type="entry name" value="DUF2070_membrane"/>
</dbReference>
<keyword evidence="1" id="KW-0812">Transmembrane</keyword>
<evidence type="ECO:0000259" key="2">
    <source>
        <dbReference type="Pfam" id="PF09843"/>
    </source>
</evidence>
<dbReference type="AlphaFoldDB" id="A0A7C4D330"/>